<keyword evidence="3" id="KW-0805">Transcription regulation</keyword>
<dbReference type="GO" id="GO:0005667">
    <property type="term" value="C:transcription regulator complex"/>
    <property type="evidence" value="ECO:0000318"/>
    <property type="project" value="GO_Central"/>
</dbReference>
<dbReference type="AlphaFoldDB" id="A0A7M7G0V1"/>
<dbReference type="GO" id="GO:0060261">
    <property type="term" value="P:positive regulation of transcription initiation by RNA polymerase II"/>
    <property type="evidence" value="ECO:0007669"/>
    <property type="project" value="InterPro"/>
</dbReference>
<comment type="subcellular location">
    <subcellularLocation>
        <location evidence="1">Nucleus</location>
    </subcellularLocation>
</comment>
<organism evidence="8 9">
    <name type="scientific">Strongylocentrotus purpuratus</name>
    <name type="common">Purple sea urchin</name>
    <dbReference type="NCBI Taxonomy" id="7668"/>
    <lineage>
        <taxon>Eukaryota</taxon>
        <taxon>Metazoa</taxon>
        <taxon>Echinodermata</taxon>
        <taxon>Eleutherozoa</taxon>
        <taxon>Echinozoa</taxon>
        <taxon>Echinoidea</taxon>
        <taxon>Euechinoidea</taxon>
        <taxon>Echinacea</taxon>
        <taxon>Camarodonta</taxon>
        <taxon>Echinidea</taxon>
        <taxon>Strongylocentrotidae</taxon>
        <taxon>Strongylocentrotus</taxon>
    </lineage>
</organism>
<dbReference type="FunFam" id="2.30.31.10:FF:000015">
    <property type="entry name" value="Uncharacterized protein"/>
    <property type="match status" value="1"/>
</dbReference>
<dbReference type="GO" id="GO:0003677">
    <property type="term" value="F:DNA binding"/>
    <property type="evidence" value="ECO:0007669"/>
    <property type="project" value="UniProtKB-KW"/>
</dbReference>
<evidence type="ECO:0000313" key="8">
    <source>
        <dbReference type="EnsemblMetazoa" id="XP_001185847"/>
    </source>
</evidence>
<feature type="domain" description="Transcriptional coactivator p15 (PC4) C-terminal" evidence="7">
    <location>
        <begin position="106"/>
        <end position="159"/>
    </location>
</feature>
<dbReference type="EnsemblMetazoa" id="XM_001185847">
    <property type="protein sequence ID" value="XP_001185847"/>
    <property type="gene ID" value="LOC754487"/>
</dbReference>
<sequence>MMATRSPKKSTTTTATIHNTVLNTPKIRMIPENNATNVLHRASFSMSPVEQKKLKPAIPPELLAMRAQGDRKCESWITGKEEAGCHFSQEIINVEKCKFEAGSKPFHLGGKRFAVVKKFRGVPYVNIREYYNTKGTNRMLPGQKGINLTGENWWKLVKAKFEISDAVRDLSNVKK</sequence>
<reference evidence="9" key="1">
    <citation type="submission" date="2015-02" db="EMBL/GenBank/DDBJ databases">
        <title>Genome sequencing for Strongylocentrotus purpuratus.</title>
        <authorList>
            <person name="Murali S."/>
            <person name="Liu Y."/>
            <person name="Vee V."/>
            <person name="English A."/>
            <person name="Wang M."/>
            <person name="Skinner E."/>
            <person name="Han Y."/>
            <person name="Muzny D.M."/>
            <person name="Worley K.C."/>
            <person name="Gibbs R.A."/>
        </authorList>
    </citation>
    <scope>NUCLEOTIDE SEQUENCE</scope>
</reference>
<keyword evidence="5" id="KW-0804">Transcription</keyword>
<keyword evidence="6" id="KW-0539">Nucleus</keyword>
<dbReference type="InParanoid" id="A0A7M7G0V1"/>
<evidence type="ECO:0000259" key="7">
    <source>
        <dbReference type="Pfam" id="PF02229"/>
    </source>
</evidence>
<dbReference type="GO" id="GO:0005634">
    <property type="term" value="C:nucleus"/>
    <property type="evidence" value="ECO:0000318"/>
    <property type="project" value="GO_Central"/>
</dbReference>
<evidence type="ECO:0000256" key="1">
    <source>
        <dbReference type="ARBA" id="ARBA00004123"/>
    </source>
</evidence>
<keyword evidence="9" id="KW-1185">Reference proteome</keyword>
<evidence type="ECO:0000256" key="3">
    <source>
        <dbReference type="ARBA" id="ARBA00023015"/>
    </source>
</evidence>
<evidence type="ECO:0000256" key="5">
    <source>
        <dbReference type="ARBA" id="ARBA00023163"/>
    </source>
</evidence>
<name>A0A7M7G0V1_STRPU</name>
<dbReference type="GeneID" id="754487"/>
<dbReference type="GO" id="GO:0003713">
    <property type="term" value="F:transcription coactivator activity"/>
    <property type="evidence" value="ECO:0000318"/>
    <property type="project" value="GO_Central"/>
</dbReference>
<dbReference type="RefSeq" id="XP_001185847.2">
    <property type="nucleotide sequence ID" value="XM_001185847.4"/>
</dbReference>
<dbReference type="SUPFAM" id="SSF54447">
    <property type="entry name" value="ssDNA-binding transcriptional regulator domain"/>
    <property type="match status" value="1"/>
</dbReference>
<evidence type="ECO:0000256" key="4">
    <source>
        <dbReference type="ARBA" id="ARBA00023125"/>
    </source>
</evidence>
<protein>
    <recommendedName>
        <fullName evidence="7">Transcriptional coactivator p15 (PC4) C-terminal domain-containing protein</fullName>
    </recommendedName>
</protein>
<dbReference type="KEGG" id="spu:754487"/>
<dbReference type="InterPro" id="IPR003173">
    <property type="entry name" value="PC4_C"/>
</dbReference>
<dbReference type="Gene3D" id="2.30.31.10">
    <property type="entry name" value="Transcriptional Coactivator Pc4, Chain A"/>
    <property type="match status" value="1"/>
</dbReference>
<dbReference type="OrthoDB" id="2505440at2759"/>
<proteinExistence type="inferred from homology"/>
<evidence type="ECO:0000256" key="2">
    <source>
        <dbReference type="ARBA" id="ARBA00009001"/>
    </source>
</evidence>
<dbReference type="InterPro" id="IPR045125">
    <property type="entry name" value="Sub1/Tcp4-like"/>
</dbReference>
<evidence type="ECO:0000313" key="9">
    <source>
        <dbReference type="Proteomes" id="UP000007110"/>
    </source>
</evidence>
<dbReference type="PANTHER" id="PTHR13215">
    <property type="entry name" value="RNA POLYMERASE II TRANSCRIPTIONAL COACTIVATOR"/>
    <property type="match status" value="1"/>
</dbReference>
<keyword evidence="4" id="KW-0238">DNA-binding</keyword>
<accession>A0A7M7G0V1</accession>
<dbReference type="Proteomes" id="UP000007110">
    <property type="component" value="Unassembled WGS sequence"/>
</dbReference>
<reference evidence="8" key="2">
    <citation type="submission" date="2021-01" db="UniProtKB">
        <authorList>
            <consortium name="EnsemblMetazoa"/>
        </authorList>
    </citation>
    <scope>IDENTIFICATION</scope>
</reference>
<dbReference type="InterPro" id="IPR009044">
    <property type="entry name" value="ssDNA-bd_transcriptional_reg"/>
</dbReference>
<dbReference type="Pfam" id="PF02229">
    <property type="entry name" value="PC4"/>
    <property type="match status" value="1"/>
</dbReference>
<evidence type="ECO:0000256" key="6">
    <source>
        <dbReference type="ARBA" id="ARBA00023242"/>
    </source>
</evidence>
<comment type="similarity">
    <text evidence="2">Belongs to the transcriptional coactivator PC4 family.</text>
</comment>